<dbReference type="PANTHER" id="PTHR30024">
    <property type="entry name" value="ALIPHATIC SULFONATES-BINDING PROTEIN-RELATED"/>
    <property type="match status" value="1"/>
</dbReference>
<keyword evidence="3" id="KW-0732">Signal</keyword>
<evidence type="ECO:0000256" key="2">
    <source>
        <dbReference type="ARBA" id="ARBA00010742"/>
    </source>
</evidence>
<protein>
    <submittedName>
        <fullName evidence="5">TauT family ABC transporter</fullName>
    </submittedName>
</protein>
<accession>A0A1Y0IF85</accession>
<sequence length="321" mass="35613">MYWRHYKRFIFVLLVQFVLMGCSSPVSERPAVKLAISPWPGYEFIYLAKAQGYFEQVGANITIVELGSLTESLRAYTNGHVDGFASTLVEAVQAEPFGGEPLKIVLFTDYSNGGDVILARSPVQSIQDLSGKQVGCEISSLGIYVLERALAQAGMSLDQVNVVNQEQPEGKDNMLHQAIDALVTYPPTSIELLKQPDINLIFSSAEIPRQIIDTLSISERVLQEHPDLVSKIHQAWKLTLEYVEQNPDEAVAKMAKRERLSISDFSAALADMEILTAKDQASMLSGSEIPALVEQVCRTLVHVNALDYECANYPDLMYKIK</sequence>
<keyword evidence="6" id="KW-1185">Reference proteome</keyword>
<dbReference type="EMBL" id="CP021425">
    <property type="protein sequence ID" value="ARU58135.1"/>
    <property type="molecule type" value="Genomic_DNA"/>
</dbReference>
<dbReference type="Proteomes" id="UP000196027">
    <property type="component" value="Chromosome"/>
</dbReference>
<dbReference type="PROSITE" id="PS51257">
    <property type="entry name" value="PROKAR_LIPOPROTEIN"/>
    <property type="match status" value="1"/>
</dbReference>
<dbReference type="Pfam" id="PF09084">
    <property type="entry name" value="NMT1"/>
    <property type="match status" value="1"/>
</dbReference>
<feature type="domain" description="SsuA/THI5-like" evidence="4">
    <location>
        <begin position="43"/>
        <end position="250"/>
    </location>
</feature>
<evidence type="ECO:0000313" key="5">
    <source>
        <dbReference type="EMBL" id="ARU58135.1"/>
    </source>
</evidence>
<dbReference type="SUPFAM" id="SSF53850">
    <property type="entry name" value="Periplasmic binding protein-like II"/>
    <property type="match status" value="1"/>
</dbReference>
<name>A0A1Y0IF85_9GAMM</name>
<organism evidence="5 6">
    <name type="scientific">Oleiphilus messinensis</name>
    <dbReference type="NCBI Taxonomy" id="141451"/>
    <lineage>
        <taxon>Bacteria</taxon>
        <taxon>Pseudomonadati</taxon>
        <taxon>Pseudomonadota</taxon>
        <taxon>Gammaproteobacteria</taxon>
        <taxon>Oceanospirillales</taxon>
        <taxon>Oleiphilaceae</taxon>
        <taxon>Oleiphilus</taxon>
    </lineage>
</organism>
<dbReference type="AlphaFoldDB" id="A0A1Y0IF85"/>
<comment type="subcellular location">
    <subcellularLocation>
        <location evidence="1">Periplasm</location>
    </subcellularLocation>
</comment>
<dbReference type="Gene3D" id="3.40.190.10">
    <property type="entry name" value="Periplasmic binding protein-like II"/>
    <property type="match status" value="2"/>
</dbReference>
<dbReference type="GO" id="GO:0042597">
    <property type="term" value="C:periplasmic space"/>
    <property type="evidence" value="ECO:0007669"/>
    <property type="project" value="UniProtKB-SubCell"/>
</dbReference>
<comment type="similarity">
    <text evidence="2">Belongs to the bacterial solute-binding protein SsuA/TauA family.</text>
</comment>
<evidence type="ECO:0000256" key="1">
    <source>
        <dbReference type="ARBA" id="ARBA00004418"/>
    </source>
</evidence>
<evidence type="ECO:0000256" key="3">
    <source>
        <dbReference type="ARBA" id="ARBA00022729"/>
    </source>
</evidence>
<evidence type="ECO:0000259" key="4">
    <source>
        <dbReference type="Pfam" id="PF09084"/>
    </source>
</evidence>
<dbReference type="InterPro" id="IPR015168">
    <property type="entry name" value="SsuA/THI5"/>
</dbReference>
<reference evidence="5 6" key="1">
    <citation type="submission" date="2017-05" db="EMBL/GenBank/DDBJ databases">
        <title>Genomic insights into alkan degradation activity of Oleiphilus messinensis.</title>
        <authorList>
            <person name="Kozyavkin S.A."/>
            <person name="Slesarev A.I."/>
            <person name="Golyshin P.N."/>
            <person name="Korzhenkov A."/>
            <person name="Golyshina O.N."/>
            <person name="Toshchakov S.V."/>
        </authorList>
    </citation>
    <scope>NUCLEOTIDE SEQUENCE [LARGE SCALE GENOMIC DNA]</scope>
    <source>
        <strain evidence="5 6">ME102</strain>
    </source>
</reference>
<proteinExistence type="inferred from homology"/>
<dbReference type="PANTHER" id="PTHR30024:SF47">
    <property type="entry name" value="TAURINE-BINDING PERIPLASMIC PROTEIN"/>
    <property type="match status" value="1"/>
</dbReference>
<gene>
    <name evidence="5" type="ORF">OLMES_4118</name>
</gene>
<evidence type="ECO:0000313" key="6">
    <source>
        <dbReference type="Proteomes" id="UP000196027"/>
    </source>
</evidence>
<dbReference type="KEGG" id="ome:OLMES_4118"/>